<protein>
    <submittedName>
        <fullName evidence="1">Uncharacterized protein</fullName>
    </submittedName>
</protein>
<evidence type="ECO:0000313" key="1">
    <source>
        <dbReference type="EMBL" id="EWH14599.1"/>
    </source>
</evidence>
<organism evidence="1 2">
    <name type="scientific">Cellulophaga geojensis KL-A</name>
    <dbReference type="NCBI Taxonomy" id="1328323"/>
    <lineage>
        <taxon>Bacteria</taxon>
        <taxon>Pseudomonadati</taxon>
        <taxon>Bacteroidota</taxon>
        <taxon>Flavobacteriia</taxon>
        <taxon>Flavobacteriales</taxon>
        <taxon>Flavobacteriaceae</taxon>
        <taxon>Cellulophaga</taxon>
    </lineage>
</organism>
<gene>
    <name evidence="1" type="ORF">KLA_04507</name>
</gene>
<keyword evidence="2" id="KW-1185">Reference proteome</keyword>
<dbReference type="RefSeq" id="WP_051456037.1">
    <property type="nucleotide sequence ID" value="NZ_ARZX01000003.1"/>
</dbReference>
<evidence type="ECO:0000313" key="2">
    <source>
        <dbReference type="Proteomes" id="UP000019275"/>
    </source>
</evidence>
<sequence length="209" mass="24254">MIDAYLENKLLKLEKQEELVINKGKRLYKTSTIYPLDKLLIAVLDRSLNLISGFILLIKNENFTAASHLIRCHLDNCLRLSGAWLVDNPQHFAEQVIKGIKISKIKDRYGKKLYDNYLAQQMNKNYPGISDVYDECCGFIHLSNKHILMSSKLIDSNKLEFKINKRDSYISDETKIKAIELMEDITKMVLDFSEDYIETKIKVDKNSTK</sequence>
<proteinExistence type="predicted"/>
<comment type="caution">
    <text evidence="1">The sequence shown here is derived from an EMBL/GenBank/DDBJ whole genome shotgun (WGS) entry which is preliminary data.</text>
</comment>
<name>A0ABN0RRL4_9FLAO</name>
<reference evidence="1 2" key="1">
    <citation type="journal article" date="2014" name="Genome Announc.">
        <title>Draft Genome Sequence of the Carrageenan-Degrading Bacterium Cellulophaga sp. Strain KL-A, Isolated from Decaying Marine Algae.</title>
        <authorList>
            <person name="Shan D."/>
            <person name="Ying J."/>
            <person name="Li X."/>
            <person name="Gao Z."/>
            <person name="Wei G."/>
            <person name="Shao Z."/>
        </authorList>
    </citation>
    <scope>NUCLEOTIDE SEQUENCE [LARGE SCALE GENOMIC DNA]</scope>
    <source>
        <strain evidence="1 2">KL-A</strain>
    </source>
</reference>
<dbReference type="Proteomes" id="UP000019275">
    <property type="component" value="Unassembled WGS sequence"/>
</dbReference>
<dbReference type="EMBL" id="ARZX01000003">
    <property type="protein sequence ID" value="EWH14599.1"/>
    <property type="molecule type" value="Genomic_DNA"/>
</dbReference>
<accession>A0ABN0RRL4</accession>